<evidence type="ECO:0000256" key="2">
    <source>
        <dbReference type="ARBA" id="ARBA00022801"/>
    </source>
</evidence>
<evidence type="ECO:0000313" key="7">
    <source>
        <dbReference type="Proteomes" id="UP000198600"/>
    </source>
</evidence>
<evidence type="ECO:0000256" key="3">
    <source>
        <dbReference type="PIRNR" id="PIRNR005539"/>
    </source>
</evidence>
<dbReference type="GO" id="GO:0004177">
    <property type="term" value="F:aminopeptidase activity"/>
    <property type="evidence" value="ECO:0007669"/>
    <property type="project" value="UniProtKB-KW"/>
</dbReference>
<dbReference type="EMBL" id="LT629802">
    <property type="protein sequence ID" value="SDU88337.1"/>
    <property type="molecule type" value="Genomic_DNA"/>
</dbReference>
<dbReference type="PRINTS" id="PR00793">
    <property type="entry name" value="PROAMNOPTASE"/>
</dbReference>
<name>A0A1H2M4Y5_9PSED</name>
<evidence type="ECO:0000313" key="6">
    <source>
        <dbReference type="EMBL" id="SDU88337.1"/>
    </source>
</evidence>
<feature type="active site" evidence="4">
    <location>
        <position position="267"/>
    </location>
</feature>
<protein>
    <submittedName>
        <fullName evidence="6">Tricorn interacting aminopeptidase F1. Serine peptidase. MEROPS family S33</fullName>
    </submittedName>
</protein>
<dbReference type="InterPro" id="IPR002410">
    <property type="entry name" value="Peptidase_S33"/>
</dbReference>
<dbReference type="NCBIfam" id="TIGR01250">
    <property type="entry name" value="pro_imino_pep_2"/>
    <property type="match status" value="1"/>
</dbReference>
<organism evidence="6 7">
    <name type="scientific">Pseudomonas mucidolens</name>
    <dbReference type="NCBI Taxonomy" id="46679"/>
    <lineage>
        <taxon>Bacteria</taxon>
        <taxon>Pseudomonadati</taxon>
        <taxon>Pseudomonadota</taxon>
        <taxon>Gammaproteobacteria</taxon>
        <taxon>Pseudomonadales</taxon>
        <taxon>Pseudomonadaceae</taxon>
        <taxon>Pseudomonas</taxon>
    </lineage>
</organism>
<evidence type="ECO:0000256" key="1">
    <source>
        <dbReference type="ARBA" id="ARBA00010088"/>
    </source>
</evidence>
<dbReference type="PANTHER" id="PTHR43194:SF2">
    <property type="entry name" value="PEROXISOMAL MEMBRANE PROTEIN LPX1"/>
    <property type="match status" value="1"/>
</dbReference>
<dbReference type="InterPro" id="IPR050228">
    <property type="entry name" value="Carboxylesterase_BioH"/>
</dbReference>
<dbReference type="STRING" id="46679.SAMN05216202_1046"/>
<dbReference type="Gene3D" id="3.40.50.1820">
    <property type="entry name" value="alpha/beta hydrolase"/>
    <property type="match status" value="1"/>
</dbReference>
<keyword evidence="6" id="KW-0645">Protease</keyword>
<dbReference type="SUPFAM" id="SSF53474">
    <property type="entry name" value="alpha/beta-Hydrolases"/>
    <property type="match status" value="1"/>
</dbReference>
<dbReference type="InterPro" id="IPR005945">
    <property type="entry name" value="Pro_imino_pep"/>
</dbReference>
<sequence>MPIIVYLTNFFMAGQEMEFIEQIHEGFAAFRNYQTWYRVTGNLGSGKTPLVILHGGPGCTHDYVDAFKDVAASGHAVIHYDQLGNGRSTHLPDADPSFWTVDLFLEELDNLLDHLQISTNYAILGQSWGGMLGSEHAMRQPKGLRAFIPANSPTCMRTWVAEANRLRKLLPEGVHETLLKHEQAGTYQDPEYLAASRVFYDQHVCRVNPWPEEVARTFAQVDSDPTVYHAMSGPTEFHVIGSLKDWKSIGRLSKINVPTLVISGRHDEATPLVVKPFLDEIGDVRWALFEDSSHMPHVEERQACMGTVVKFLDEACSSANNHTDQDTRILA</sequence>
<keyword evidence="6" id="KW-0031">Aminopeptidase</keyword>
<dbReference type="PIRSF" id="PIRSF005539">
    <property type="entry name" value="Pept_S33_TRI_F1"/>
    <property type="match status" value="1"/>
</dbReference>
<dbReference type="Pfam" id="PF00561">
    <property type="entry name" value="Abhydrolase_1"/>
    <property type="match status" value="1"/>
</dbReference>
<feature type="domain" description="AB hydrolase-1" evidence="5">
    <location>
        <begin position="49"/>
        <end position="300"/>
    </location>
</feature>
<dbReference type="PANTHER" id="PTHR43194">
    <property type="entry name" value="HYDROLASE ALPHA/BETA FOLD FAMILY"/>
    <property type="match status" value="1"/>
</dbReference>
<feature type="active site" description="Nucleophile" evidence="4">
    <location>
        <position position="127"/>
    </location>
</feature>
<evidence type="ECO:0000259" key="5">
    <source>
        <dbReference type="Pfam" id="PF00561"/>
    </source>
</evidence>
<keyword evidence="2 3" id="KW-0378">Hydrolase</keyword>
<dbReference type="Proteomes" id="UP000198600">
    <property type="component" value="Chromosome I"/>
</dbReference>
<gene>
    <name evidence="6" type="ORF">SAMN05216202_1046</name>
</gene>
<proteinExistence type="inferred from homology"/>
<comment type="similarity">
    <text evidence="1">Belongs to the peptidase S33 family.</text>
</comment>
<dbReference type="InterPro" id="IPR029058">
    <property type="entry name" value="AB_hydrolase_fold"/>
</dbReference>
<feature type="active site" description="Proton donor" evidence="4">
    <location>
        <position position="294"/>
    </location>
</feature>
<evidence type="ECO:0000256" key="4">
    <source>
        <dbReference type="PIRSR" id="PIRSR005539-1"/>
    </source>
</evidence>
<reference evidence="7" key="1">
    <citation type="submission" date="2016-10" db="EMBL/GenBank/DDBJ databases">
        <authorList>
            <person name="Varghese N."/>
            <person name="Submissions S."/>
        </authorList>
    </citation>
    <scope>NUCLEOTIDE SEQUENCE [LARGE SCALE GENOMIC DNA]</scope>
    <source>
        <strain evidence="7">LMG 2223</strain>
    </source>
</reference>
<accession>A0A1H2M4Y5</accession>
<dbReference type="AlphaFoldDB" id="A0A1H2M4Y5"/>
<dbReference type="GO" id="GO:0006508">
    <property type="term" value="P:proteolysis"/>
    <property type="evidence" value="ECO:0007669"/>
    <property type="project" value="InterPro"/>
</dbReference>
<keyword evidence="7" id="KW-1185">Reference proteome</keyword>
<dbReference type="InterPro" id="IPR000073">
    <property type="entry name" value="AB_hydrolase_1"/>
</dbReference>